<dbReference type="GO" id="GO:0004222">
    <property type="term" value="F:metalloendopeptidase activity"/>
    <property type="evidence" value="ECO:0007669"/>
    <property type="project" value="InterPro"/>
</dbReference>
<dbReference type="SUPFAM" id="SSF50156">
    <property type="entry name" value="PDZ domain-like"/>
    <property type="match status" value="1"/>
</dbReference>
<dbReference type="CDD" id="cd06163">
    <property type="entry name" value="S2P-M50_PDZ_RseP-like"/>
    <property type="match status" value="1"/>
</dbReference>
<keyword evidence="7" id="KW-0862">Zinc</keyword>
<dbReference type="EC" id="3.4.24.-" evidence="13"/>
<dbReference type="InterPro" id="IPR004387">
    <property type="entry name" value="Pept_M50_Zn"/>
</dbReference>
<evidence type="ECO:0000256" key="11">
    <source>
        <dbReference type="SAM" id="Phobius"/>
    </source>
</evidence>
<dbReference type="Pfam" id="PF02163">
    <property type="entry name" value="Peptidase_M50"/>
    <property type="match status" value="1"/>
</dbReference>
<evidence type="ECO:0000256" key="5">
    <source>
        <dbReference type="ARBA" id="ARBA00022692"/>
    </source>
</evidence>
<evidence type="ECO:0000313" key="14">
    <source>
        <dbReference type="Proteomes" id="UP000520814"/>
    </source>
</evidence>
<proteinExistence type="inferred from homology"/>
<feature type="transmembrane region" description="Helical" evidence="11">
    <location>
        <begin position="283"/>
        <end position="308"/>
    </location>
</feature>
<evidence type="ECO:0000256" key="2">
    <source>
        <dbReference type="ARBA" id="ARBA00004141"/>
    </source>
</evidence>
<dbReference type="GO" id="GO:0016020">
    <property type="term" value="C:membrane"/>
    <property type="evidence" value="ECO:0007669"/>
    <property type="project" value="UniProtKB-SubCell"/>
</dbReference>
<sequence>MLTWAILFGILIFIHELGHFLAAKAFKFKVYEFAFGLPFGKKWRYWYDGETEYTIRAVLLGGFVGFAEAEADDETRDRQMADFHAKPIYQRLIVILAGPIASFLLGWLAFVALVGLRGVEVPGPQLATVVSGSPAEQAGMKTGDKILKVGGAPVESLSAMIEKVNASKGEPLPVEVERDQKTVTLSITPKSVDEGKVKVYRIGVGLQAPLRAARPDEVLTEANRLTSRFFEELRKLVSKPRDLKKNIGGPIAIAGAVSEVTKLDWSERVGALLGMMGQLSLSLYAANLFIPIPVFDGGQVVLLLVEAVRRRQLSKDQQMWVALVGWAMVLLLFISTTFNDILHLLGKG</sequence>
<evidence type="ECO:0000256" key="1">
    <source>
        <dbReference type="ARBA" id="ARBA00001947"/>
    </source>
</evidence>
<feature type="transmembrane region" description="Helical" evidence="11">
    <location>
        <begin position="92"/>
        <end position="116"/>
    </location>
</feature>
<evidence type="ECO:0000256" key="3">
    <source>
        <dbReference type="ARBA" id="ARBA00007931"/>
    </source>
</evidence>
<evidence type="ECO:0000256" key="8">
    <source>
        <dbReference type="ARBA" id="ARBA00022989"/>
    </source>
</evidence>
<dbReference type="CDD" id="cd23081">
    <property type="entry name" value="cpPDZ_EcRseP-like"/>
    <property type="match status" value="1"/>
</dbReference>
<keyword evidence="5 11" id="KW-0812">Transmembrane</keyword>
<keyword evidence="9" id="KW-0482">Metalloprotease</keyword>
<dbReference type="Gene3D" id="2.30.42.10">
    <property type="match status" value="1"/>
</dbReference>
<dbReference type="GO" id="GO:0006508">
    <property type="term" value="P:proteolysis"/>
    <property type="evidence" value="ECO:0007669"/>
    <property type="project" value="UniProtKB-KW"/>
</dbReference>
<dbReference type="RefSeq" id="WP_184198791.1">
    <property type="nucleotide sequence ID" value="NZ_JACHGW010000003.1"/>
</dbReference>
<comment type="similarity">
    <text evidence="3">Belongs to the peptidase M50B family.</text>
</comment>
<gene>
    <name evidence="13" type="ORF">HNQ39_003385</name>
</gene>
<dbReference type="SMART" id="SM00228">
    <property type="entry name" value="PDZ"/>
    <property type="match status" value="1"/>
</dbReference>
<dbReference type="Proteomes" id="UP000520814">
    <property type="component" value="Unassembled WGS sequence"/>
</dbReference>
<feature type="domain" description="PDZ" evidence="12">
    <location>
        <begin position="118"/>
        <end position="158"/>
    </location>
</feature>
<dbReference type="InterPro" id="IPR008915">
    <property type="entry name" value="Peptidase_M50"/>
</dbReference>
<dbReference type="PANTHER" id="PTHR42837">
    <property type="entry name" value="REGULATOR OF SIGMA-E PROTEASE RSEP"/>
    <property type="match status" value="1"/>
</dbReference>
<dbReference type="InterPro" id="IPR041489">
    <property type="entry name" value="PDZ_6"/>
</dbReference>
<dbReference type="InterPro" id="IPR036034">
    <property type="entry name" value="PDZ_sf"/>
</dbReference>
<evidence type="ECO:0000259" key="12">
    <source>
        <dbReference type="PROSITE" id="PS50106"/>
    </source>
</evidence>
<organism evidence="13 14">
    <name type="scientific">Armatimonas rosea</name>
    <dbReference type="NCBI Taxonomy" id="685828"/>
    <lineage>
        <taxon>Bacteria</taxon>
        <taxon>Bacillati</taxon>
        <taxon>Armatimonadota</taxon>
        <taxon>Armatimonadia</taxon>
        <taxon>Armatimonadales</taxon>
        <taxon>Armatimonadaceae</taxon>
        <taxon>Armatimonas</taxon>
    </lineage>
</organism>
<evidence type="ECO:0000256" key="9">
    <source>
        <dbReference type="ARBA" id="ARBA00023049"/>
    </source>
</evidence>
<keyword evidence="4 13" id="KW-0645">Protease</keyword>
<dbReference type="EMBL" id="JACHGW010000003">
    <property type="protein sequence ID" value="MBB6051575.1"/>
    <property type="molecule type" value="Genomic_DNA"/>
</dbReference>
<comment type="cofactor">
    <cofactor evidence="1">
        <name>Zn(2+)</name>
        <dbReference type="ChEBI" id="CHEBI:29105"/>
    </cofactor>
</comment>
<protein>
    <submittedName>
        <fullName evidence="13">Regulator of sigma E protease</fullName>
        <ecNumber evidence="13">3.4.24.-</ecNumber>
    </submittedName>
</protein>
<keyword evidence="14" id="KW-1185">Reference proteome</keyword>
<comment type="subcellular location">
    <subcellularLocation>
        <location evidence="2">Membrane</location>
        <topology evidence="2">Multi-pass membrane protein</topology>
    </subcellularLocation>
</comment>
<keyword evidence="8 11" id="KW-1133">Transmembrane helix</keyword>
<evidence type="ECO:0000256" key="6">
    <source>
        <dbReference type="ARBA" id="ARBA00022801"/>
    </source>
</evidence>
<dbReference type="InterPro" id="IPR001478">
    <property type="entry name" value="PDZ"/>
</dbReference>
<keyword evidence="10 11" id="KW-0472">Membrane</keyword>
<keyword evidence="6 13" id="KW-0378">Hydrolase</keyword>
<reference evidence="13 14" key="1">
    <citation type="submission" date="2020-08" db="EMBL/GenBank/DDBJ databases">
        <title>Genomic Encyclopedia of Type Strains, Phase IV (KMG-IV): sequencing the most valuable type-strain genomes for metagenomic binning, comparative biology and taxonomic classification.</title>
        <authorList>
            <person name="Goeker M."/>
        </authorList>
    </citation>
    <scope>NUCLEOTIDE SEQUENCE [LARGE SCALE GENOMIC DNA]</scope>
    <source>
        <strain evidence="13 14">DSM 23562</strain>
    </source>
</reference>
<comment type="caution">
    <text evidence="13">The sequence shown here is derived from an EMBL/GenBank/DDBJ whole genome shotgun (WGS) entry which is preliminary data.</text>
</comment>
<evidence type="ECO:0000256" key="10">
    <source>
        <dbReference type="ARBA" id="ARBA00023136"/>
    </source>
</evidence>
<dbReference type="PANTHER" id="PTHR42837:SF2">
    <property type="entry name" value="MEMBRANE METALLOPROTEASE ARASP2, CHLOROPLASTIC-RELATED"/>
    <property type="match status" value="1"/>
</dbReference>
<evidence type="ECO:0000256" key="4">
    <source>
        <dbReference type="ARBA" id="ARBA00022670"/>
    </source>
</evidence>
<accession>A0A7W9SRM8</accession>
<dbReference type="PROSITE" id="PS50106">
    <property type="entry name" value="PDZ"/>
    <property type="match status" value="1"/>
</dbReference>
<feature type="transmembrane region" description="Helical" evidence="11">
    <location>
        <begin position="320"/>
        <end position="338"/>
    </location>
</feature>
<dbReference type="AlphaFoldDB" id="A0A7W9SRM8"/>
<name>A0A7W9SRM8_ARMRO</name>
<dbReference type="Pfam" id="PF17820">
    <property type="entry name" value="PDZ_6"/>
    <property type="match status" value="1"/>
</dbReference>
<evidence type="ECO:0000313" key="13">
    <source>
        <dbReference type="EMBL" id="MBB6051575.1"/>
    </source>
</evidence>
<evidence type="ECO:0000256" key="7">
    <source>
        <dbReference type="ARBA" id="ARBA00022833"/>
    </source>
</evidence>